<gene>
    <name evidence="6" type="ORF">GCM10017643_38650</name>
</gene>
<evidence type="ECO:0000259" key="4">
    <source>
        <dbReference type="PROSITE" id="PS51071"/>
    </source>
</evidence>
<evidence type="ECO:0000256" key="2">
    <source>
        <dbReference type="ARBA" id="ARBA00023125"/>
    </source>
</evidence>
<dbReference type="PANTHER" id="PTHR30514">
    <property type="entry name" value="GLUCOKINASE"/>
    <property type="match status" value="1"/>
</dbReference>
<accession>A0A9W6JB56</accession>
<dbReference type="PANTHER" id="PTHR30514:SF18">
    <property type="entry name" value="RPIR-FAMILY TRANSCRIPTIONAL REGULATOR"/>
    <property type="match status" value="1"/>
</dbReference>
<keyword evidence="2" id="KW-0238">DNA-binding</keyword>
<reference evidence="6" key="1">
    <citation type="journal article" date="2014" name="Int. J. Syst. Evol. Microbiol.">
        <title>Complete genome sequence of Corynebacterium casei LMG S-19264T (=DSM 44701T), isolated from a smear-ripened cheese.</title>
        <authorList>
            <consortium name="US DOE Joint Genome Institute (JGI-PGF)"/>
            <person name="Walter F."/>
            <person name="Albersmeier A."/>
            <person name="Kalinowski J."/>
            <person name="Ruckert C."/>
        </authorList>
    </citation>
    <scope>NUCLEOTIDE SEQUENCE</scope>
    <source>
        <strain evidence="6">VKM B-2484</strain>
    </source>
</reference>
<sequence length="290" mass="31513">MSPAEQRVARVLLDAREEVLVASAASLAAKAETSDATVVRTVKSLGFEGMDELRRLLAAELKQSLTIANRLTETLREVGDDLHAAFNVTLDVHRDAIENLRRDITPEMFRTAVKLMASAKRIVIFGIGPSSAIATYFATQLGRFGIDAHCITRTGLLFADDLRQLRAGDVLVAMAYTHVYRELAVLLDESDRHRIKKLLLTDSLAAKLRGRVDLILPVARGRAGMLSMHTATLGLIEAILVGIAAKNPKATVRSLESLNALRKVVAGESFDVPTGTRKRARPTSRPGAAK</sequence>
<name>A0A9W6JB56_9HYPH</name>
<dbReference type="InterPro" id="IPR046348">
    <property type="entry name" value="SIS_dom_sf"/>
</dbReference>
<evidence type="ECO:0000256" key="3">
    <source>
        <dbReference type="ARBA" id="ARBA00023163"/>
    </source>
</evidence>
<dbReference type="InterPro" id="IPR000281">
    <property type="entry name" value="HTH_RpiR"/>
</dbReference>
<dbReference type="InterPro" id="IPR035472">
    <property type="entry name" value="RpiR-like_SIS"/>
</dbReference>
<dbReference type="GO" id="GO:0003700">
    <property type="term" value="F:DNA-binding transcription factor activity"/>
    <property type="evidence" value="ECO:0007669"/>
    <property type="project" value="InterPro"/>
</dbReference>
<evidence type="ECO:0000313" key="6">
    <source>
        <dbReference type="EMBL" id="GLK73747.1"/>
    </source>
</evidence>
<evidence type="ECO:0000313" key="7">
    <source>
        <dbReference type="Proteomes" id="UP001143370"/>
    </source>
</evidence>
<dbReference type="Gene3D" id="3.40.50.10490">
    <property type="entry name" value="Glucose-6-phosphate isomerase like protein, domain 1"/>
    <property type="match status" value="1"/>
</dbReference>
<dbReference type="InterPro" id="IPR036388">
    <property type="entry name" value="WH-like_DNA-bd_sf"/>
</dbReference>
<dbReference type="InterPro" id="IPR001347">
    <property type="entry name" value="SIS_dom"/>
</dbReference>
<dbReference type="CDD" id="cd05013">
    <property type="entry name" value="SIS_RpiR"/>
    <property type="match status" value="1"/>
</dbReference>
<comment type="caution">
    <text evidence="6">The sequence shown here is derived from an EMBL/GenBank/DDBJ whole genome shotgun (WGS) entry which is preliminary data.</text>
</comment>
<keyword evidence="3" id="KW-0804">Transcription</keyword>
<dbReference type="PROSITE" id="PS51071">
    <property type="entry name" value="HTH_RPIR"/>
    <property type="match status" value="1"/>
</dbReference>
<organism evidence="6 7">
    <name type="scientific">Ancylobacter dichloromethanicus</name>
    <dbReference type="NCBI Taxonomy" id="518825"/>
    <lineage>
        <taxon>Bacteria</taxon>
        <taxon>Pseudomonadati</taxon>
        <taxon>Pseudomonadota</taxon>
        <taxon>Alphaproteobacteria</taxon>
        <taxon>Hyphomicrobiales</taxon>
        <taxon>Xanthobacteraceae</taxon>
        <taxon>Ancylobacter</taxon>
    </lineage>
</organism>
<protein>
    <submittedName>
        <fullName evidence="6">RpiR family transcriptional regulator</fullName>
    </submittedName>
</protein>
<dbReference type="GO" id="GO:1901135">
    <property type="term" value="P:carbohydrate derivative metabolic process"/>
    <property type="evidence" value="ECO:0007669"/>
    <property type="project" value="InterPro"/>
</dbReference>
<dbReference type="SUPFAM" id="SSF53697">
    <property type="entry name" value="SIS domain"/>
    <property type="match status" value="1"/>
</dbReference>
<proteinExistence type="predicted"/>
<dbReference type="Gene3D" id="1.10.10.10">
    <property type="entry name" value="Winged helix-like DNA-binding domain superfamily/Winged helix DNA-binding domain"/>
    <property type="match status" value="1"/>
</dbReference>
<keyword evidence="7" id="KW-1185">Reference proteome</keyword>
<dbReference type="Proteomes" id="UP001143370">
    <property type="component" value="Unassembled WGS sequence"/>
</dbReference>
<dbReference type="Pfam" id="PF01380">
    <property type="entry name" value="SIS"/>
    <property type="match status" value="1"/>
</dbReference>
<dbReference type="EMBL" id="BSFJ01000033">
    <property type="protein sequence ID" value="GLK73747.1"/>
    <property type="molecule type" value="Genomic_DNA"/>
</dbReference>
<dbReference type="AlphaFoldDB" id="A0A9W6JB56"/>
<evidence type="ECO:0000259" key="5">
    <source>
        <dbReference type="PROSITE" id="PS51464"/>
    </source>
</evidence>
<dbReference type="PROSITE" id="PS51464">
    <property type="entry name" value="SIS"/>
    <property type="match status" value="1"/>
</dbReference>
<dbReference type="GO" id="GO:0003677">
    <property type="term" value="F:DNA binding"/>
    <property type="evidence" value="ECO:0007669"/>
    <property type="project" value="UniProtKB-KW"/>
</dbReference>
<dbReference type="SUPFAM" id="SSF46689">
    <property type="entry name" value="Homeodomain-like"/>
    <property type="match status" value="1"/>
</dbReference>
<evidence type="ECO:0000256" key="1">
    <source>
        <dbReference type="ARBA" id="ARBA00023015"/>
    </source>
</evidence>
<dbReference type="InterPro" id="IPR047640">
    <property type="entry name" value="RpiR-like"/>
</dbReference>
<keyword evidence="1" id="KW-0805">Transcription regulation</keyword>
<dbReference type="GO" id="GO:0097367">
    <property type="term" value="F:carbohydrate derivative binding"/>
    <property type="evidence" value="ECO:0007669"/>
    <property type="project" value="InterPro"/>
</dbReference>
<dbReference type="InterPro" id="IPR009057">
    <property type="entry name" value="Homeodomain-like_sf"/>
</dbReference>
<dbReference type="Pfam" id="PF01418">
    <property type="entry name" value="HTH_6"/>
    <property type="match status" value="1"/>
</dbReference>
<reference evidence="6" key="2">
    <citation type="submission" date="2023-01" db="EMBL/GenBank/DDBJ databases">
        <authorList>
            <person name="Sun Q."/>
            <person name="Evtushenko L."/>
        </authorList>
    </citation>
    <scope>NUCLEOTIDE SEQUENCE</scope>
    <source>
        <strain evidence="6">VKM B-2484</strain>
    </source>
</reference>
<feature type="domain" description="SIS" evidence="5">
    <location>
        <begin position="112"/>
        <end position="249"/>
    </location>
</feature>
<feature type="domain" description="HTH rpiR-type" evidence="4">
    <location>
        <begin position="1"/>
        <end position="64"/>
    </location>
</feature>